<accession>A0A3D4S525</accession>
<reference evidence="1 2" key="1">
    <citation type="journal article" date="2018" name="Nat. Biotechnol.">
        <title>A standardized bacterial taxonomy based on genome phylogeny substantially revises the tree of life.</title>
        <authorList>
            <person name="Parks D.H."/>
            <person name="Chuvochina M."/>
            <person name="Waite D.W."/>
            <person name="Rinke C."/>
            <person name="Skarshewski A."/>
            <person name="Chaumeil P.A."/>
            <person name="Hugenholtz P."/>
        </authorList>
    </citation>
    <scope>NUCLEOTIDE SEQUENCE [LARGE SCALE GENOMIC DNA]</scope>
    <source>
        <strain evidence="1">UBA11306</strain>
    </source>
</reference>
<sequence length="59" mass="7245">MLFTFGSFKRLIWVFKKESYFESNKKSYFEANKKSYFEAIIKLLVYYKGLLQRFIKRLG</sequence>
<organism evidence="1 2">
    <name type="scientific">Bavariicoccus seileri</name>
    <dbReference type="NCBI Taxonomy" id="549685"/>
    <lineage>
        <taxon>Bacteria</taxon>
        <taxon>Bacillati</taxon>
        <taxon>Bacillota</taxon>
        <taxon>Bacilli</taxon>
        <taxon>Lactobacillales</taxon>
        <taxon>Enterococcaceae</taxon>
        <taxon>Bavariicoccus</taxon>
    </lineage>
</organism>
<proteinExistence type="predicted"/>
<dbReference type="EMBL" id="DQHO01000027">
    <property type="protein sequence ID" value="HCS93907.1"/>
    <property type="molecule type" value="Genomic_DNA"/>
</dbReference>
<gene>
    <name evidence="1" type="ORF">DIW15_04275</name>
</gene>
<dbReference type="Proteomes" id="UP000262195">
    <property type="component" value="Unassembled WGS sequence"/>
</dbReference>
<evidence type="ECO:0000313" key="2">
    <source>
        <dbReference type="Proteomes" id="UP000262195"/>
    </source>
</evidence>
<dbReference type="AlphaFoldDB" id="A0A3D4S525"/>
<evidence type="ECO:0000313" key="1">
    <source>
        <dbReference type="EMBL" id="HCS93907.1"/>
    </source>
</evidence>
<comment type="caution">
    <text evidence="1">The sequence shown here is derived from an EMBL/GenBank/DDBJ whole genome shotgun (WGS) entry which is preliminary data.</text>
</comment>
<protein>
    <submittedName>
        <fullName evidence="1">Uncharacterized protein</fullName>
    </submittedName>
</protein>
<name>A0A3D4S525_9ENTE</name>